<dbReference type="Gene3D" id="1.10.3720.10">
    <property type="entry name" value="MetI-like"/>
    <property type="match status" value="1"/>
</dbReference>
<comment type="similarity">
    <text evidence="6">Belongs to the binding-protein-dependent transport system permease family.</text>
</comment>
<dbReference type="Pfam" id="PF00528">
    <property type="entry name" value="BPD_transp_1"/>
    <property type="match status" value="1"/>
</dbReference>
<gene>
    <name evidence="8" type="ORF">ACFQ1X_13140</name>
</gene>
<keyword evidence="2 6" id="KW-0813">Transport</keyword>
<feature type="domain" description="ABC transmembrane type-1" evidence="7">
    <location>
        <begin position="75"/>
        <end position="286"/>
    </location>
</feature>
<feature type="transmembrane region" description="Helical" evidence="6">
    <location>
        <begin position="143"/>
        <end position="161"/>
    </location>
</feature>
<dbReference type="InterPro" id="IPR000515">
    <property type="entry name" value="MetI-like"/>
</dbReference>
<proteinExistence type="inferred from homology"/>
<dbReference type="CDD" id="cd06261">
    <property type="entry name" value="TM_PBP2"/>
    <property type="match status" value="1"/>
</dbReference>
<evidence type="ECO:0000256" key="3">
    <source>
        <dbReference type="ARBA" id="ARBA00022692"/>
    </source>
</evidence>
<comment type="subcellular location">
    <subcellularLocation>
        <location evidence="6">Cell membrane</location>
        <topology evidence="6">Multi-pass membrane protein</topology>
    </subcellularLocation>
    <subcellularLocation>
        <location evidence="1">Membrane</location>
        <topology evidence="1">Multi-pass membrane protein</topology>
    </subcellularLocation>
</comment>
<feature type="transmembrane region" description="Helical" evidence="6">
    <location>
        <begin position="262"/>
        <end position="282"/>
    </location>
</feature>
<evidence type="ECO:0000256" key="6">
    <source>
        <dbReference type="RuleBase" id="RU363032"/>
    </source>
</evidence>
<dbReference type="Proteomes" id="UP001597109">
    <property type="component" value="Unassembled WGS sequence"/>
</dbReference>
<evidence type="ECO:0000313" key="9">
    <source>
        <dbReference type="Proteomes" id="UP001597109"/>
    </source>
</evidence>
<evidence type="ECO:0000256" key="2">
    <source>
        <dbReference type="ARBA" id="ARBA00022448"/>
    </source>
</evidence>
<dbReference type="RefSeq" id="WP_144840767.1">
    <property type="nucleotide sequence ID" value="NZ_JBHTKI010000020.1"/>
</dbReference>
<comment type="caution">
    <text evidence="8">The sequence shown here is derived from an EMBL/GenBank/DDBJ whole genome shotgun (WGS) entry which is preliminary data.</text>
</comment>
<dbReference type="EMBL" id="JBHTKI010000020">
    <property type="protein sequence ID" value="MFD1032379.1"/>
    <property type="molecule type" value="Genomic_DNA"/>
</dbReference>
<organism evidence="8 9">
    <name type="scientific">Metaplanococcus flavidus</name>
    <dbReference type="NCBI Taxonomy" id="569883"/>
    <lineage>
        <taxon>Bacteria</taxon>
        <taxon>Bacillati</taxon>
        <taxon>Bacillota</taxon>
        <taxon>Bacilli</taxon>
        <taxon>Bacillales</taxon>
        <taxon>Caryophanaceae</taxon>
        <taxon>Metaplanococcus</taxon>
    </lineage>
</organism>
<keyword evidence="3 6" id="KW-0812">Transmembrane</keyword>
<feature type="transmembrane region" description="Helical" evidence="6">
    <location>
        <begin position="79"/>
        <end position="103"/>
    </location>
</feature>
<evidence type="ECO:0000256" key="5">
    <source>
        <dbReference type="ARBA" id="ARBA00023136"/>
    </source>
</evidence>
<reference evidence="9" key="1">
    <citation type="journal article" date="2019" name="Int. J. Syst. Evol. Microbiol.">
        <title>The Global Catalogue of Microorganisms (GCM) 10K type strain sequencing project: providing services to taxonomists for standard genome sequencing and annotation.</title>
        <authorList>
            <consortium name="The Broad Institute Genomics Platform"/>
            <consortium name="The Broad Institute Genome Sequencing Center for Infectious Disease"/>
            <person name="Wu L."/>
            <person name="Ma J."/>
        </authorList>
    </citation>
    <scope>NUCLEOTIDE SEQUENCE [LARGE SCALE GENOMIC DNA]</scope>
    <source>
        <strain evidence="9">CCUG 56756</strain>
    </source>
</reference>
<feature type="transmembrane region" description="Helical" evidence="6">
    <location>
        <begin position="5"/>
        <end position="25"/>
    </location>
</feature>
<accession>A0ABW3LCN6</accession>
<dbReference type="SUPFAM" id="SSF161098">
    <property type="entry name" value="MetI-like"/>
    <property type="match status" value="1"/>
</dbReference>
<evidence type="ECO:0000313" key="8">
    <source>
        <dbReference type="EMBL" id="MFD1032379.1"/>
    </source>
</evidence>
<dbReference type="InterPro" id="IPR035906">
    <property type="entry name" value="MetI-like_sf"/>
</dbReference>
<dbReference type="PANTHER" id="PTHR43839">
    <property type="entry name" value="OPPC IN A BINDING PROTEIN-DEPENDENT TRANSPORT SYSTEM"/>
    <property type="match status" value="1"/>
</dbReference>
<sequence>MNKTLIAGLIITGITLFIIAFGPHLPLVHESSEPVLPYRDSDGKLMPPPYPPSEDFLIGSNRKGQDLFTILMIGARETFLIIATIVFLRIALALMLGVSAFYSRSADYAMRTWNALFSFLPTIFIVLIILAIPFIMFAEHRSFWVVIVLAVIESGRVAAVFNTSMHDLKKRTFMEAAIVNGGTPWSMFRRYYWPALRGDVLTATSAEISRTMFLIAQLGVIGVFITQEFMSQLDRSYLAIDRSNSWPTLFETLRHDVYSAQWIPLAALGAISFTMIGFYLLAEGLRERKNIQMRKLQE</sequence>
<keyword evidence="5 6" id="KW-0472">Membrane</keyword>
<name>A0ABW3LCN6_9BACL</name>
<keyword evidence="4 6" id="KW-1133">Transmembrane helix</keyword>
<feature type="transmembrane region" description="Helical" evidence="6">
    <location>
        <begin position="115"/>
        <end position="137"/>
    </location>
</feature>
<feature type="transmembrane region" description="Helical" evidence="6">
    <location>
        <begin position="211"/>
        <end position="230"/>
    </location>
</feature>
<dbReference type="PROSITE" id="PS50928">
    <property type="entry name" value="ABC_TM1"/>
    <property type="match status" value="1"/>
</dbReference>
<evidence type="ECO:0000256" key="4">
    <source>
        <dbReference type="ARBA" id="ARBA00022989"/>
    </source>
</evidence>
<protein>
    <submittedName>
        <fullName evidence="8">ABC transporter permease subunit</fullName>
    </submittedName>
</protein>
<evidence type="ECO:0000256" key="1">
    <source>
        <dbReference type="ARBA" id="ARBA00004141"/>
    </source>
</evidence>
<keyword evidence="9" id="KW-1185">Reference proteome</keyword>
<evidence type="ECO:0000259" key="7">
    <source>
        <dbReference type="PROSITE" id="PS50928"/>
    </source>
</evidence>
<dbReference type="PANTHER" id="PTHR43839:SF3">
    <property type="entry name" value="OLIGOPEPTIDE ABC TRANSPORTER, PERMEASE PROTEIN"/>
    <property type="match status" value="1"/>
</dbReference>